<reference evidence="2" key="1">
    <citation type="submission" date="2015-07" db="EMBL/GenBank/DDBJ databases">
        <title>Adaptation to a free-living lifestyle via gene acquisitions in the diplomonad Trepomonas sp. PC1.</title>
        <authorList>
            <person name="Xu F."/>
            <person name="Jerlstrom-Hultqvist J."/>
            <person name="Kolisko M."/>
            <person name="Simpson A.G.B."/>
            <person name="Roger A.J."/>
            <person name="Svard S.G."/>
            <person name="Andersson J.O."/>
        </authorList>
    </citation>
    <scope>NUCLEOTIDE SEQUENCE</scope>
    <source>
        <strain evidence="2">PC1</strain>
    </source>
</reference>
<dbReference type="AlphaFoldDB" id="A0A146KGI7"/>
<keyword evidence="1" id="KW-0812">Transmembrane</keyword>
<keyword evidence="1" id="KW-1133">Transmembrane helix</keyword>
<keyword evidence="1" id="KW-0472">Membrane</keyword>
<dbReference type="EMBL" id="GDID01001612">
    <property type="protein sequence ID" value="JAP94994.1"/>
    <property type="molecule type" value="Transcribed_RNA"/>
</dbReference>
<accession>A0A146KGI7</accession>
<name>A0A146KGI7_9EUKA</name>
<evidence type="ECO:0008006" key="3">
    <source>
        <dbReference type="Google" id="ProtNLM"/>
    </source>
</evidence>
<protein>
    <recommendedName>
        <fullName evidence="3">Transmembrane protein</fullName>
    </recommendedName>
</protein>
<feature type="non-terminal residue" evidence="2">
    <location>
        <position position="1"/>
    </location>
</feature>
<evidence type="ECO:0000256" key="1">
    <source>
        <dbReference type="SAM" id="Phobius"/>
    </source>
</evidence>
<feature type="transmembrane region" description="Helical" evidence="1">
    <location>
        <begin position="12"/>
        <end position="33"/>
    </location>
</feature>
<organism evidence="2">
    <name type="scientific">Trepomonas sp. PC1</name>
    <dbReference type="NCBI Taxonomy" id="1076344"/>
    <lineage>
        <taxon>Eukaryota</taxon>
        <taxon>Metamonada</taxon>
        <taxon>Diplomonadida</taxon>
        <taxon>Hexamitidae</taxon>
        <taxon>Hexamitinae</taxon>
        <taxon>Trepomonas</taxon>
    </lineage>
</organism>
<proteinExistence type="predicted"/>
<sequence>QIFDMFDQFFSMINATKTSAVVIIGFFMALLYTRLRTRQLFGRAQQYCQKVSLAASQYFQNQSSELKAADWSVYRWVCSNWGFKSHYRYLRCVMSLKRTNNPIFPIINYIAPQQDMIQLQLKLKLPFEAFGCIVSQKHVPTFSKTHNHLLQKCIQAKSQSEQFQAAESFQGLSQLLLFDEKFQYIMLNGSELEVAFKATKKLTDTVNALFKVAAQLIKYQLSDVQEKQNQKRIDISMKQMQKQLQQKQVEEDEEKVQQRMDKEQEFEKLLQQHGEAKAFENSVKEAAQVQPKPQPVKKAPFDLQGKIKNLASKEIFVDEVKHTEEKPNVLQKSIQKLNEIEVLKSIELEEPEAEEMNELLIQIKAELQETSPNDKTFIEVLKEAKAKFFAFLDSLEVEKQKQEDLEENHSKKEDLEEEFTFEKLLTSTKKFFGVFKSKFVSETDNKPREEVKNNFFKQLLADFEVGFEVNQTGEE</sequence>
<gene>
    <name evidence="2" type="ORF">TPC1_12147</name>
</gene>
<evidence type="ECO:0000313" key="2">
    <source>
        <dbReference type="EMBL" id="JAP94994.1"/>
    </source>
</evidence>